<protein>
    <submittedName>
        <fullName evidence="7">Integrative and conjugative element protein (TIGR02256 family)</fullName>
    </submittedName>
</protein>
<sequence>MKSSRALWISDSIFQRMINEAEKWAPYETGGVFMGYQAQNNDLVVTDLIDAGDNATHKYIRFSPDQDYQLEQIAHVYVSSRGTITYLGDWHTHPNSPSEPSLLDKRTLTRIALTPESKNIRPIMAILGGSPTKWTLNVIQFVSGALRPWPFSKCLYIKIEYEIYSE</sequence>
<dbReference type="Gene3D" id="3.40.140.10">
    <property type="entry name" value="Cytidine Deaminase, domain 2"/>
    <property type="match status" value="1"/>
</dbReference>
<keyword evidence="5" id="KW-0482">Metalloprotease</keyword>
<comment type="caution">
    <text evidence="7">The sequence shown here is derived from an EMBL/GenBank/DDBJ whole genome shotgun (WGS) entry which is preliminary data.</text>
</comment>
<feature type="domain" description="JAB" evidence="6">
    <location>
        <begin position="12"/>
        <end position="133"/>
    </location>
</feature>
<dbReference type="EMBL" id="PTIZ01000008">
    <property type="protein sequence ID" value="PPK74650.1"/>
    <property type="molecule type" value="Genomic_DNA"/>
</dbReference>
<accession>A0A2S6HB37</accession>
<keyword evidence="1" id="KW-0645">Protease</keyword>
<evidence type="ECO:0000256" key="3">
    <source>
        <dbReference type="ARBA" id="ARBA00022801"/>
    </source>
</evidence>
<reference evidence="7 8" key="1">
    <citation type="submission" date="2018-02" db="EMBL/GenBank/DDBJ databases">
        <title>Subsurface microbial communities from deep shales in Ohio and West Virginia, USA.</title>
        <authorList>
            <person name="Wrighton K."/>
        </authorList>
    </citation>
    <scope>NUCLEOTIDE SEQUENCE [LARGE SCALE GENOMIC DNA]</scope>
    <source>
        <strain evidence="7 8">OWC-DMM</strain>
    </source>
</reference>
<keyword evidence="2" id="KW-0479">Metal-binding</keyword>
<evidence type="ECO:0000256" key="1">
    <source>
        <dbReference type="ARBA" id="ARBA00022670"/>
    </source>
</evidence>
<gene>
    <name evidence="7" type="ORF">B0F87_108124</name>
</gene>
<evidence type="ECO:0000259" key="6">
    <source>
        <dbReference type="Pfam" id="PF14464"/>
    </source>
</evidence>
<dbReference type="InterPro" id="IPR028090">
    <property type="entry name" value="JAB_dom_prok"/>
</dbReference>
<keyword evidence="3" id="KW-0378">Hydrolase</keyword>
<dbReference type="GO" id="GO:0008237">
    <property type="term" value="F:metallopeptidase activity"/>
    <property type="evidence" value="ECO:0007669"/>
    <property type="project" value="UniProtKB-KW"/>
</dbReference>
<name>A0A2S6HB37_9GAMM</name>
<dbReference type="Pfam" id="PF14464">
    <property type="entry name" value="Prok-JAB"/>
    <property type="match status" value="1"/>
</dbReference>
<keyword evidence="4" id="KW-0862">Zinc</keyword>
<dbReference type="Proteomes" id="UP000240010">
    <property type="component" value="Unassembled WGS sequence"/>
</dbReference>
<evidence type="ECO:0000313" key="7">
    <source>
        <dbReference type="EMBL" id="PPK74650.1"/>
    </source>
</evidence>
<organism evidence="7 8">
    <name type="scientific">Methylobacter tundripaludum</name>
    <dbReference type="NCBI Taxonomy" id="173365"/>
    <lineage>
        <taxon>Bacteria</taxon>
        <taxon>Pseudomonadati</taxon>
        <taxon>Pseudomonadota</taxon>
        <taxon>Gammaproteobacteria</taxon>
        <taxon>Methylococcales</taxon>
        <taxon>Methylococcaceae</taxon>
        <taxon>Methylobacter</taxon>
    </lineage>
</organism>
<dbReference type="AlphaFoldDB" id="A0A2S6HB37"/>
<dbReference type="RefSeq" id="WP_181050136.1">
    <property type="nucleotide sequence ID" value="NZ_PTIZ01000008.1"/>
</dbReference>
<evidence type="ECO:0000313" key="8">
    <source>
        <dbReference type="Proteomes" id="UP000240010"/>
    </source>
</evidence>
<dbReference type="GO" id="GO:0006508">
    <property type="term" value="P:proteolysis"/>
    <property type="evidence" value="ECO:0007669"/>
    <property type="project" value="UniProtKB-KW"/>
</dbReference>
<evidence type="ECO:0000256" key="5">
    <source>
        <dbReference type="ARBA" id="ARBA00023049"/>
    </source>
</evidence>
<evidence type="ECO:0000256" key="2">
    <source>
        <dbReference type="ARBA" id="ARBA00022723"/>
    </source>
</evidence>
<dbReference type="GO" id="GO:0046872">
    <property type="term" value="F:metal ion binding"/>
    <property type="evidence" value="ECO:0007669"/>
    <property type="project" value="UniProtKB-KW"/>
</dbReference>
<dbReference type="SUPFAM" id="SSF102712">
    <property type="entry name" value="JAB1/MPN domain"/>
    <property type="match status" value="1"/>
</dbReference>
<proteinExistence type="predicted"/>
<evidence type="ECO:0000256" key="4">
    <source>
        <dbReference type="ARBA" id="ARBA00022833"/>
    </source>
</evidence>